<keyword evidence="1" id="KW-0732">Signal</keyword>
<dbReference type="SUPFAM" id="SSF52743">
    <property type="entry name" value="Subtilisin-like"/>
    <property type="match status" value="1"/>
</dbReference>
<dbReference type="PANTHER" id="PTHR14218">
    <property type="entry name" value="PROTEASE S8 TRIPEPTIDYL PEPTIDASE I CLN2"/>
    <property type="match status" value="1"/>
</dbReference>
<evidence type="ECO:0000256" key="1">
    <source>
        <dbReference type="SAM" id="SignalP"/>
    </source>
</evidence>
<reference evidence="3 4" key="1">
    <citation type="submission" date="2023-05" db="EMBL/GenBank/DDBJ databases">
        <title>Streptantibioticus silvisoli sp. nov., acidotolerant actinomycetes 1 from pine litter.</title>
        <authorList>
            <person name="Swiecimska M."/>
            <person name="Golinska P."/>
            <person name="Sangal V."/>
            <person name="Wachnowicz B."/>
            <person name="Goodfellow M."/>
        </authorList>
    </citation>
    <scope>NUCLEOTIDE SEQUENCE [LARGE SCALE GENOMIC DNA]</scope>
    <source>
        <strain evidence="3 4">SL54</strain>
    </source>
</reference>
<organism evidence="3 4">
    <name type="scientific">Streptantibioticus silvisoli</name>
    <dbReference type="NCBI Taxonomy" id="2705255"/>
    <lineage>
        <taxon>Bacteria</taxon>
        <taxon>Bacillati</taxon>
        <taxon>Actinomycetota</taxon>
        <taxon>Actinomycetes</taxon>
        <taxon>Kitasatosporales</taxon>
        <taxon>Streptomycetaceae</taxon>
        <taxon>Streptantibioticus</taxon>
    </lineage>
</organism>
<feature type="signal peptide" evidence="1">
    <location>
        <begin position="1"/>
        <end position="32"/>
    </location>
</feature>
<dbReference type="EMBL" id="JAAGKO020000025">
    <property type="protein sequence ID" value="MDI5964642.1"/>
    <property type="molecule type" value="Genomic_DNA"/>
</dbReference>
<dbReference type="PANTHER" id="PTHR14218:SF15">
    <property type="entry name" value="TRIPEPTIDYL-PEPTIDASE 1"/>
    <property type="match status" value="1"/>
</dbReference>
<proteinExistence type="predicted"/>
<evidence type="ECO:0000259" key="2">
    <source>
        <dbReference type="PROSITE" id="PS51695"/>
    </source>
</evidence>
<dbReference type="InterPro" id="IPR030400">
    <property type="entry name" value="Sedolisin_dom"/>
</dbReference>
<dbReference type="Proteomes" id="UP001156398">
    <property type="component" value="Unassembled WGS sequence"/>
</dbReference>
<dbReference type="CDD" id="cd04056">
    <property type="entry name" value="Peptidases_S53"/>
    <property type="match status" value="1"/>
</dbReference>
<dbReference type="InterPro" id="IPR050819">
    <property type="entry name" value="Tripeptidyl-peptidase_I"/>
</dbReference>
<evidence type="ECO:0000313" key="3">
    <source>
        <dbReference type="EMBL" id="MDI5964642.1"/>
    </source>
</evidence>
<accession>A0ABT6W1L8</accession>
<dbReference type="SUPFAM" id="SSF89372">
    <property type="entry name" value="Fucose-specific lectin"/>
    <property type="match status" value="1"/>
</dbReference>
<feature type="domain" description="Peptidase S53" evidence="2">
    <location>
        <begin position="84"/>
        <end position="423"/>
    </location>
</feature>
<sequence>MKFLDRTRGTVRVGAVLTLGVALLGWGATAQAAGLPGPSGAHPYKTVCAGTAAGHAHCDALTRTDVRPVLESALGTTPAATVGGYGPSNLQSAYNLAAAAAAKGAGETVAVVDAYNDPNANSDLSVYRAQFGLPACTVANGCFKVVSQTGSTTALPPNAPSSDDWTGEESLDVDMVSAICPNCHIDLVEANSTSYTDLGTAMNQAVTQGAKFVSNSYGGSESSAETSYDSAYYDHPGVAVTVSSGDGGYGVEYPAASPYVTSVGGTSLSAASNARGWTESAWSTASYEGAGSGCSAYEAKPAWQTDTGCGRRTVADVSADADPATGVAVYDSFNGEGGWNVYGGTSVASPIIASVYALAGNPAAGTNPASYPYAHTANLYDVTSGATASCSPAYLCTAGPGYDGPTGLGTPNGTTAFAQSTGTGGSANAVQAFQGANGHLWTATSTGGTDLGAVMMSGTSPSITALAAGGNEIAYQGGNGDLWVTSLTGTPVDSHLGMMSGTSPAIAAAASGGFNVAFQANTGMLWDYTSSDGRGTSLGQAMVTTSSPSISAPTGAAGGYEIAYQGSNVDLWVTTISGTPIDSHLGMAGGTNPAIAAAASGGFNVAFQANTGSLWDYTSSDGRGTGLNLPMLTGTSPAITAQASAADGYEIAYLASGTGYVSTTSAAGTGTTTLSAAGAARTTPSVTTVSGTVGDVAFHAPTGDVWNYSPSTGAPFDLGYPMLAGTSPSIAP</sequence>
<dbReference type="InterPro" id="IPR036852">
    <property type="entry name" value="Peptidase_S8/S53_dom_sf"/>
</dbReference>
<evidence type="ECO:0000313" key="4">
    <source>
        <dbReference type="Proteomes" id="UP001156398"/>
    </source>
</evidence>
<name>A0ABT6W1L8_9ACTN</name>
<gene>
    <name evidence="3" type="ORF">POF43_018235</name>
</gene>
<dbReference type="Gene3D" id="3.40.50.200">
    <property type="entry name" value="Peptidase S8/S53 domain"/>
    <property type="match status" value="1"/>
</dbReference>
<protein>
    <recommendedName>
        <fullName evidence="2">Peptidase S53 domain-containing protein</fullName>
    </recommendedName>
</protein>
<dbReference type="PROSITE" id="PS51695">
    <property type="entry name" value="SEDOLISIN"/>
    <property type="match status" value="1"/>
</dbReference>
<keyword evidence="4" id="KW-1185">Reference proteome</keyword>
<feature type="chain" id="PRO_5046156791" description="Peptidase S53 domain-containing protein" evidence="1">
    <location>
        <begin position="33"/>
        <end position="732"/>
    </location>
</feature>
<comment type="caution">
    <text evidence="3">The sequence shown here is derived from an EMBL/GenBank/DDBJ whole genome shotgun (WGS) entry which is preliminary data.</text>
</comment>